<keyword evidence="16" id="KW-1185">Reference proteome</keyword>
<dbReference type="InterPro" id="IPR050571">
    <property type="entry name" value="Class-IV_PLP-Dep_Aminotrnsfr"/>
</dbReference>
<evidence type="ECO:0000256" key="9">
    <source>
        <dbReference type="ARBA" id="ARBA00049529"/>
    </source>
</evidence>
<evidence type="ECO:0000256" key="11">
    <source>
        <dbReference type="ARBA" id="ARBA00069174"/>
    </source>
</evidence>
<dbReference type="Gene3D" id="3.20.10.10">
    <property type="entry name" value="D-amino Acid Aminotransferase, subunit A, domain 2"/>
    <property type="match status" value="1"/>
</dbReference>
<dbReference type="InterPro" id="IPR043131">
    <property type="entry name" value="BCAT-like_N"/>
</dbReference>
<dbReference type="GO" id="GO:0046656">
    <property type="term" value="P:folic acid biosynthetic process"/>
    <property type="evidence" value="ECO:0007669"/>
    <property type="project" value="UniProtKB-KW"/>
</dbReference>
<comment type="caution">
    <text evidence="15">The sequence shown here is derived from an EMBL/GenBank/DDBJ whole genome shotgun (WGS) entry which is preliminary data.</text>
</comment>
<protein>
    <recommendedName>
        <fullName evidence="11 12">Aminodeoxychorismate lyase</fullName>
        <ecNumber evidence="8 12">4.1.3.38</ecNumber>
    </recommendedName>
</protein>
<evidence type="ECO:0000313" key="15">
    <source>
        <dbReference type="EMBL" id="MBD2859670.1"/>
    </source>
</evidence>
<evidence type="ECO:0000256" key="1">
    <source>
        <dbReference type="ARBA" id="ARBA00001933"/>
    </source>
</evidence>
<dbReference type="PROSITE" id="PS00770">
    <property type="entry name" value="AA_TRANSFER_CLASS_4"/>
    <property type="match status" value="1"/>
</dbReference>
<evidence type="ECO:0000256" key="4">
    <source>
        <dbReference type="ARBA" id="ARBA00022898"/>
    </source>
</evidence>
<dbReference type="NCBIfam" id="NF004761">
    <property type="entry name" value="PRK06092.1"/>
    <property type="match status" value="1"/>
</dbReference>
<comment type="catalytic activity">
    <reaction evidence="9">
        <text>4-amino-4-deoxychorismate = 4-aminobenzoate + pyruvate + H(+)</text>
        <dbReference type="Rhea" id="RHEA:16201"/>
        <dbReference type="ChEBI" id="CHEBI:15361"/>
        <dbReference type="ChEBI" id="CHEBI:15378"/>
        <dbReference type="ChEBI" id="CHEBI:17836"/>
        <dbReference type="ChEBI" id="CHEBI:58406"/>
        <dbReference type="EC" id="4.1.3.38"/>
    </reaction>
</comment>
<evidence type="ECO:0000256" key="5">
    <source>
        <dbReference type="ARBA" id="ARBA00022909"/>
    </source>
</evidence>
<dbReference type="AlphaFoldDB" id="A0A927GWP0"/>
<dbReference type="PANTHER" id="PTHR42743">
    <property type="entry name" value="AMINO-ACID AMINOTRANSFERASE"/>
    <property type="match status" value="1"/>
</dbReference>
<comment type="subunit">
    <text evidence="3">Homodimer.</text>
</comment>
<dbReference type="Pfam" id="PF01063">
    <property type="entry name" value="Aminotran_4"/>
    <property type="match status" value="1"/>
</dbReference>
<comment type="similarity">
    <text evidence="2 13">Belongs to the class-IV pyridoxal-phosphate-dependent aminotransferase family.</text>
</comment>
<dbReference type="FunFam" id="3.20.10.10:FF:000002">
    <property type="entry name" value="D-alanine aminotransferase"/>
    <property type="match status" value="1"/>
</dbReference>
<evidence type="ECO:0000256" key="10">
    <source>
        <dbReference type="ARBA" id="ARBA00054027"/>
    </source>
</evidence>
<comment type="pathway">
    <text evidence="7">Cofactor biosynthesis; tetrahydrofolate biosynthesis; 4-aminobenzoate from chorismate: step 2/2.</text>
</comment>
<dbReference type="EC" id="4.1.3.38" evidence="8 12"/>
<evidence type="ECO:0000256" key="14">
    <source>
        <dbReference type="RuleBase" id="RU004516"/>
    </source>
</evidence>
<keyword evidence="4 14" id="KW-0663">Pyridoxal phosphate</keyword>
<evidence type="ECO:0000313" key="16">
    <source>
        <dbReference type="Proteomes" id="UP000610558"/>
    </source>
</evidence>
<dbReference type="Gene3D" id="3.30.470.10">
    <property type="match status" value="1"/>
</dbReference>
<dbReference type="NCBIfam" id="TIGR03461">
    <property type="entry name" value="pabC_Proteo"/>
    <property type="match status" value="1"/>
</dbReference>
<reference evidence="15" key="1">
    <citation type="submission" date="2020-09" db="EMBL/GenBank/DDBJ databases">
        <authorList>
            <person name="Yoon J.-W."/>
        </authorList>
    </citation>
    <scope>NUCLEOTIDE SEQUENCE</scope>
    <source>
        <strain evidence="15">KMU-158</strain>
    </source>
</reference>
<dbReference type="InterPro" id="IPR018300">
    <property type="entry name" value="Aminotrans_IV_CS"/>
</dbReference>
<organism evidence="15 16">
    <name type="scientific">Spongiibacter pelagi</name>
    <dbReference type="NCBI Taxonomy" id="2760804"/>
    <lineage>
        <taxon>Bacteria</taxon>
        <taxon>Pseudomonadati</taxon>
        <taxon>Pseudomonadota</taxon>
        <taxon>Gammaproteobacteria</taxon>
        <taxon>Cellvibrionales</taxon>
        <taxon>Spongiibacteraceae</taxon>
        <taxon>Spongiibacter</taxon>
    </lineage>
</organism>
<dbReference type="InterPro" id="IPR036038">
    <property type="entry name" value="Aminotransferase-like"/>
</dbReference>
<dbReference type="CDD" id="cd01559">
    <property type="entry name" value="ADCL_like"/>
    <property type="match status" value="1"/>
</dbReference>
<dbReference type="PANTHER" id="PTHR42743:SF2">
    <property type="entry name" value="AMINODEOXYCHORISMATE LYASE"/>
    <property type="match status" value="1"/>
</dbReference>
<evidence type="ECO:0000256" key="13">
    <source>
        <dbReference type="RuleBase" id="RU004106"/>
    </source>
</evidence>
<proteinExistence type="inferred from homology"/>
<gene>
    <name evidence="15" type="primary">pabC</name>
    <name evidence="15" type="ORF">IB286_11715</name>
</gene>
<dbReference type="InterPro" id="IPR001544">
    <property type="entry name" value="Aminotrans_IV"/>
</dbReference>
<dbReference type="EMBL" id="JACXLD010000006">
    <property type="protein sequence ID" value="MBD2859670.1"/>
    <property type="molecule type" value="Genomic_DNA"/>
</dbReference>
<accession>A0A927GWP0</accession>
<dbReference type="Proteomes" id="UP000610558">
    <property type="component" value="Unassembled WGS sequence"/>
</dbReference>
<comment type="cofactor">
    <cofactor evidence="1 14">
        <name>pyridoxal 5'-phosphate</name>
        <dbReference type="ChEBI" id="CHEBI:597326"/>
    </cofactor>
</comment>
<evidence type="ECO:0000256" key="3">
    <source>
        <dbReference type="ARBA" id="ARBA00011738"/>
    </source>
</evidence>
<dbReference type="InterPro" id="IPR017824">
    <property type="entry name" value="Aminodeoxychorismate_lyase_IV"/>
</dbReference>
<dbReference type="GO" id="GO:0008153">
    <property type="term" value="P:4-aminobenzoate biosynthetic process"/>
    <property type="evidence" value="ECO:0007669"/>
    <property type="project" value="UniProtKB-UniRule"/>
</dbReference>
<dbReference type="SUPFAM" id="SSF56752">
    <property type="entry name" value="D-aminoacid aminotransferase-like PLP-dependent enzymes"/>
    <property type="match status" value="1"/>
</dbReference>
<keyword evidence="6 15" id="KW-0456">Lyase</keyword>
<evidence type="ECO:0000256" key="6">
    <source>
        <dbReference type="ARBA" id="ARBA00023239"/>
    </source>
</evidence>
<keyword evidence="5" id="KW-0289">Folate biosynthesis</keyword>
<evidence type="ECO:0000256" key="12">
    <source>
        <dbReference type="NCBIfam" id="TIGR03461"/>
    </source>
</evidence>
<dbReference type="GO" id="GO:0008696">
    <property type="term" value="F:4-amino-4-deoxychorismate lyase activity"/>
    <property type="evidence" value="ECO:0007669"/>
    <property type="project" value="UniProtKB-UniRule"/>
</dbReference>
<dbReference type="GO" id="GO:0005829">
    <property type="term" value="C:cytosol"/>
    <property type="evidence" value="ECO:0007669"/>
    <property type="project" value="TreeGrafter"/>
</dbReference>
<comment type="function">
    <text evidence="10">Involved in the biosynthesis of p-aminobenzoate (PABA), a precursor of tetrahydrofolate. Converts 4-amino-4-deoxychorismate into 4-aminobenzoate (PABA) and pyruvate.</text>
</comment>
<name>A0A927GWP0_9GAMM</name>
<evidence type="ECO:0000256" key="8">
    <source>
        <dbReference type="ARBA" id="ARBA00035676"/>
    </source>
</evidence>
<dbReference type="GO" id="GO:0030170">
    <property type="term" value="F:pyridoxal phosphate binding"/>
    <property type="evidence" value="ECO:0007669"/>
    <property type="project" value="InterPro"/>
</dbReference>
<evidence type="ECO:0000256" key="7">
    <source>
        <dbReference type="ARBA" id="ARBA00035633"/>
    </source>
</evidence>
<dbReference type="InterPro" id="IPR043132">
    <property type="entry name" value="BCAT-like_C"/>
</dbReference>
<sequence>MFNGRANADLTDLAHSRGLAYGDGLFETLAVVAGKPLWLEAHLDRLREGLGRLNLQLNESVLLKELELLLDKAGKPQSGVIKVIICRCSGGRGYSPASQQSDRLLSFFPATKPAPYWHDGVKITLCQQRLSRQPALAGIKHLNRLEQVLASAELQARGFAEGLMQDDSGLLIEGTRSNLFLVRQGQLLTPALSRCGVAGIMRGKILEYAAQSQLPARVADLTLADVYLAEELFLCNSVFGIWPITAVDCHQKSIGPLSRHLQEQFKATFDV</sequence>
<evidence type="ECO:0000256" key="2">
    <source>
        <dbReference type="ARBA" id="ARBA00009320"/>
    </source>
</evidence>